<evidence type="ECO:0000313" key="1">
    <source>
        <dbReference type="EMBL" id="ARW60291.1"/>
    </source>
</evidence>
<dbReference type="InterPro" id="IPR016155">
    <property type="entry name" value="Mopterin_synth/thiamin_S_b"/>
</dbReference>
<dbReference type="EMBL" id="MF101412">
    <property type="protein sequence ID" value="ARW60291.1"/>
    <property type="molecule type" value="Genomic_DNA"/>
</dbReference>
<reference evidence="1" key="1">
    <citation type="journal article" date="2017" name="J. Phycol.">
        <title>Analysis of chloroplast genomes and a supermatrix inform reclassification of the Rhodomelaceae (Rhodophyta).</title>
        <authorList>
            <person name="Diaz-Tapia P."/>
            <person name="Maggs C.A."/>
            <person name="West J.A."/>
            <person name="Verbruggen H."/>
        </authorList>
    </citation>
    <scope>NUCLEOTIDE SEQUENCE</scope>
    <source>
        <strain evidence="1">JFC1711</strain>
    </source>
</reference>
<accession>A0A1Z1M380</accession>
<dbReference type="CDD" id="cd00565">
    <property type="entry name" value="Ubl_ThiS"/>
    <property type="match status" value="1"/>
</dbReference>
<organism evidence="1">
    <name type="scientific">Laurencieae sp</name>
    <dbReference type="NCBI Taxonomy" id="2007162"/>
    <lineage>
        <taxon>Eukaryota</taxon>
        <taxon>Rhodophyta</taxon>
        <taxon>Florideophyceae</taxon>
        <taxon>Rhodymeniophycidae</taxon>
        <taxon>Ceramiales</taxon>
        <taxon>Rhodomelaceae</taxon>
        <taxon>Laurencieae</taxon>
    </lineage>
</organism>
<gene>
    <name evidence="1" type="primary">thiS</name>
</gene>
<dbReference type="InterPro" id="IPR003749">
    <property type="entry name" value="ThiS/MoaD-like"/>
</dbReference>
<dbReference type="SUPFAM" id="SSF54285">
    <property type="entry name" value="MoaD/ThiS"/>
    <property type="match status" value="1"/>
</dbReference>
<keyword evidence="1" id="KW-0150">Chloroplast</keyword>
<dbReference type="PANTHER" id="PTHR34472:SF1">
    <property type="entry name" value="SULFUR CARRIER PROTEIN THIS"/>
    <property type="match status" value="1"/>
</dbReference>
<proteinExistence type="predicted"/>
<dbReference type="Pfam" id="PF02597">
    <property type="entry name" value="ThiS"/>
    <property type="match status" value="1"/>
</dbReference>
<dbReference type="InterPro" id="IPR012675">
    <property type="entry name" value="Beta-grasp_dom_sf"/>
</dbReference>
<dbReference type="PANTHER" id="PTHR34472">
    <property type="entry name" value="SULFUR CARRIER PROTEIN THIS"/>
    <property type="match status" value="1"/>
</dbReference>
<keyword evidence="1" id="KW-0934">Plastid</keyword>
<dbReference type="Gene3D" id="3.10.20.30">
    <property type="match status" value="1"/>
</dbReference>
<geneLocation type="chloroplast" evidence="1"/>
<sequence>MQNYLTIFINGEPFHCESSMSLMNVLLYLSVNIDKVVVEYNHQIVDRKSLGFLFLQQHDSIEIITIVGGG</sequence>
<dbReference type="InterPro" id="IPR010035">
    <property type="entry name" value="Thi_S"/>
</dbReference>
<dbReference type="AlphaFoldDB" id="A0A1Z1M380"/>
<protein>
    <submittedName>
        <fullName evidence="1">Thiamin biosynthesis protein S</fullName>
    </submittedName>
</protein>
<name>A0A1Z1M380_9FLOR</name>
<dbReference type="NCBIfam" id="TIGR01683">
    <property type="entry name" value="thiS"/>
    <property type="match status" value="1"/>
</dbReference>